<dbReference type="AlphaFoldDB" id="A0A938WVV7"/>
<accession>A0A938WVV7</accession>
<reference evidence="1" key="1">
    <citation type="submission" date="2020-08" db="EMBL/GenBank/DDBJ databases">
        <authorList>
            <person name="Cejkova D."/>
            <person name="Kubasova T."/>
            <person name="Jahodarova E."/>
            <person name="Rychlik I."/>
        </authorList>
    </citation>
    <scope>NUCLEOTIDE SEQUENCE</scope>
    <source>
        <strain evidence="1">An836</strain>
    </source>
</reference>
<keyword evidence="2" id="KW-1185">Reference proteome</keyword>
<sequence>MSAFQPAPSPFAPQGTAFAAPGCRCHVVVAEGRALVSSAAAGTALDCDGALAAIASSRSIVWEGAAADLFRERLDGMRAPIDGLDVDAGATLRLADTAGA</sequence>
<comment type="caution">
    <text evidence="1">The sequence shown here is derived from an EMBL/GenBank/DDBJ whole genome shotgun (WGS) entry which is preliminary data.</text>
</comment>
<protein>
    <submittedName>
        <fullName evidence="1">Uncharacterized protein</fullName>
    </submittedName>
</protein>
<name>A0A938WVV7_9BIFI</name>
<organism evidence="1 2">
    <name type="scientific">Bifidobacterium pullorum subsp. saeculare</name>
    <dbReference type="NCBI Taxonomy" id="78257"/>
    <lineage>
        <taxon>Bacteria</taxon>
        <taxon>Bacillati</taxon>
        <taxon>Actinomycetota</taxon>
        <taxon>Actinomycetes</taxon>
        <taxon>Bifidobacteriales</taxon>
        <taxon>Bifidobacteriaceae</taxon>
        <taxon>Bifidobacterium</taxon>
    </lineage>
</organism>
<dbReference type="RefSeq" id="WP_204467102.1">
    <property type="nucleotide sequence ID" value="NZ_JACLYU010000001.1"/>
</dbReference>
<dbReference type="Proteomes" id="UP000718821">
    <property type="component" value="Unassembled WGS sequence"/>
</dbReference>
<dbReference type="EMBL" id="JACLYU010000001">
    <property type="protein sequence ID" value="MBM6698851.1"/>
    <property type="molecule type" value="Genomic_DNA"/>
</dbReference>
<reference evidence="1" key="2">
    <citation type="journal article" date="2021" name="Sci. Rep.">
        <title>The distribution of antibiotic resistance genes in chicken gut microbiota commensals.</title>
        <authorList>
            <person name="Juricova H."/>
            <person name="Matiasovicova J."/>
            <person name="Kubasova T."/>
            <person name="Cejkova D."/>
            <person name="Rychlik I."/>
        </authorList>
    </citation>
    <scope>NUCLEOTIDE SEQUENCE</scope>
    <source>
        <strain evidence="1">An836</strain>
    </source>
</reference>
<gene>
    <name evidence="1" type="ORF">H7U32_00595</name>
</gene>
<proteinExistence type="predicted"/>
<evidence type="ECO:0000313" key="1">
    <source>
        <dbReference type="EMBL" id="MBM6698851.1"/>
    </source>
</evidence>
<evidence type="ECO:0000313" key="2">
    <source>
        <dbReference type="Proteomes" id="UP000718821"/>
    </source>
</evidence>